<evidence type="ECO:0000313" key="2">
    <source>
        <dbReference type="EMBL" id="MBC5621367.1"/>
    </source>
</evidence>
<name>A0ABR7D0C4_9BACT</name>
<evidence type="ECO:0000259" key="1">
    <source>
        <dbReference type="PROSITE" id="PS50126"/>
    </source>
</evidence>
<proteinExistence type="predicted"/>
<dbReference type="EMBL" id="JACOOH010000004">
    <property type="protein sequence ID" value="MBC5621367.1"/>
    <property type="molecule type" value="Genomic_DNA"/>
</dbReference>
<organism evidence="2 3">
    <name type="scientific">Butyricimonas hominis</name>
    <dbReference type="NCBI Taxonomy" id="2763032"/>
    <lineage>
        <taxon>Bacteria</taxon>
        <taxon>Pseudomonadati</taxon>
        <taxon>Bacteroidota</taxon>
        <taxon>Bacteroidia</taxon>
        <taxon>Bacteroidales</taxon>
        <taxon>Odoribacteraceae</taxon>
        <taxon>Butyricimonas</taxon>
    </lineage>
</organism>
<dbReference type="Gene3D" id="3.30.950.30">
    <property type="entry name" value="Schlafen, AAA domain"/>
    <property type="match status" value="1"/>
</dbReference>
<reference evidence="2 3" key="1">
    <citation type="submission" date="2020-08" db="EMBL/GenBank/DDBJ databases">
        <title>Genome public.</title>
        <authorList>
            <person name="Liu C."/>
            <person name="Sun Q."/>
        </authorList>
    </citation>
    <scope>NUCLEOTIDE SEQUENCE [LARGE SCALE GENOMIC DNA]</scope>
    <source>
        <strain evidence="2 3">NSJ-56</strain>
    </source>
</reference>
<accession>A0ABR7D0C4</accession>
<keyword evidence="2" id="KW-0067">ATP-binding</keyword>
<dbReference type="RefSeq" id="WP_186975920.1">
    <property type="nucleotide sequence ID" value="NZ_JACOOH010000004.1"/>
</dbReference>
<gene>
    <name evidence="2" type="ORF">H8S64_09675</name>
</gene>
<dbReference type="PROSITE" id="PS50126">
    <property type="entry name" value="S1"/>
    <property type="match status" value="1"/>
</dbReference>
<feature type="domain" description="S1 motif" evidence="1">
    <location>
        <begin position="393"/>
        <end position="466"/>
    </location>
</feature>
<keyword evidence="3" id="KW-1185">Reference proteome</keyword>
<dbReference type="InterPro" id="IPR038461">
    <property type="entry name" value="Schlafen_AlbA_2_dom_sf"/>
</dbReference>
<dbReference type="InterPro" id="IPR003029">
    <property type="entry name" value="S1_domain"/>
</dbReference>
<sequence>MMNKIVKDKSIDIVTLERLFEEVCFTGEEAEVLEKYTCDYDFTSVEKQGPEWIFSLLNVIRSELAGEEIVIEDYRYLNGVFIRVLEWLIEGSTYLKCYEGVKLNDQRMLVERYLDEALASREAIRLIDTEGEGDYVTDKLRKLTLSGYLFKKSLVWITLSTIVRFSPRLHLLPAEGFVLLVYHTLNKNFPRVTECMNERVALMREQDDILSFEGRTEEQLQDTVWILGAKLLSGVPVQEEFACLRSMFFRYLYILGEKKEELFRENAFNSLLFNQKNPVFAWEDLLKFSFDDLKAVIEEKSVAALRNCQGRMFDGKGQVLVDNKAITLSAPTSMKFDMVAEINGMALKVGSNKRKLVFDGELAEVTKSWRGVFADFSDELKKNVLKKRRPPVGVSVTIKIKLIYNQNPTLAFVSVVDDQYEGDGVLHVSHITRAKLDTIEDILHPGDLLQATVVESSEEKLQFSIWEELNRSAAVRLDAGDECNALFLYEKNELLIWLSENGYIVYTSVPEGMEIKENDCYLLRITEIPTRGRIRGEMVQASTESFDRHDAVSNLVYEYLGDCKRFREGDVQANFNMGKIERSVDISHGYVKELIRLLQFYLTREVSLGNLNLLYFIRLLSHVLGDNRLKTYYDCLINYLIIRYEFVEEGDVRKIDLDFLERDFQRFPALERQWTIIKILAACKDGSCADELVRYSRSGDEDVANVAKYILEKELPGHTVGTSRLIHDELLALLSFKKEEQEELTFGERNFVREFMESIVYPAGSRGADVEAQIDIMMCAICGFLNEQGGVVYIGVNDEGEPVGVHGDLEYLYCVPDKYELFLHKRIIEAFGANIDSLTLIRYREVDDCLVFAVSVPPYHQVVKYDSIVWERRGEELLEMQGEDVKVLEEKRKTVEPGIMAREPLFPGDKGYNSL</sequence>
<keyword evidence="2" id="KW-0547">Nucleotide-binding</keyword>
<dbReference type="Gene3D" id="2.40.50.140">
    <property type="entry name" value="Nucleic acid-binding proteins"/>
    <property type="match status" value="1"/>
</dbReference>
<evidence type="ECO:0000313" key="3">
    <source>
        <dbReference type="Proteomes" id="UP000646484"/>
    </source>
</evidence>
<dbReference type="GO" id="GO:0005524">
    <property type="term" value="F:ATP binding"/>
    <property type="evidence" value="ECO:0007669"/>
    <property type="project" value="UniProtKB-KW"/>
</dbReference>
<dbReference type="Proteomes" id="UP000646484">
    <property type="component" value="Unassembled WGS sequence"/>
</dbReference>
<protein>
    <submittedName>
        <fullName evidence="2">ATP-binding protein</fullName>
    </submittedName>
</protein>
<comment type="caution">
    <text evidence="2">The sequence shown here is derived from an EMBL/GenBank/DDBJ whole genome shotgun (WGS) entry which is preliminary data.</text>
</comment>
<dbReference type="Pfam" id="PF04326">
    <property type="entry name" value="SLFN_AlbA_2"/>
    <property type="match status" value="1"/>
</dbReference>
<dbReference type="InterPro" id="IPR012340">
    <property type="entry name" value="NA-bd_OB-fold"/>
</dbReference>
<dbReference type="InterPro" id="IPR007421">
    <property type="entry name" value="Schlafen_AlbA_2_dom"/>
</dbReference>